<feature type="transmembrane region" description="Helical" evidence="2">
    <location>
        <begin position="201"/>
        <end position="221"/>
    </location>
</feature>
<evidence type="ECO:0000313" key="3">
    <source>
        <dbReference type="EMBL" id="KAG7349441.1"/>
    </source>
</evidence>
<feature type="transmembrane region" description="Helical" evidence="2">
    <location>
        <begin position="355"/>
        <end position="376"/>
    </location>
</feature>
<feature type="compositionally biased region" description="Polar residues" evidence="1">
    <location>
        <begin position="1"/>
        <end position="11"/>
    </location>
</feature>
<gene>
    <name evidence="3" type="ORF">IV203_012038</name>
</gene>
<feature type="transmembrane region" description="Helical" evidence="2">
    <location>
        <begin position="132"/>
        <end position="152"/>
    </location>
</feature>
<keyword evidence="2" id="KW-1133">Transmembrane helix</keyword>
<accession>A0A9K3KTW3</accession>
<feature type="region of interest" description="Disordered" evidence="1">
    <location>
        <begin position="1"/>
        <end position="60"/>
    </location>
</feature>
<dbReference type="EMBL" id="JAGRRH010000019">
    <property type="protein sequence ID" value="KAG7349441.1"/>
    <property type="molecule type" value="Genomic_DNA"/>
</dbReference>
<proteinExistence type="predicted"/>
<reference evidence="3" key="1">
    <citation type="journal article" date="2021" name="Sci. Rep.">
        <title>Diploid genomic architecture of Nitzschia inconspicua, an elite biomass production diatom.</title>
        <authorList>
            <person name="Oliver A."/>
            <person name="Podell S."/>
            <person name="Pinowska A."/>
            <person name="Traller J.C."/>
            <person name="Smith S.R."/>
            <person name="McClure R."/>
            <person name="Beliaev A."/>
            <person name="Bohutskyi P."/>
            <person name="Hill E.A."/>
            <person name="Rabines A."/>
            <person name="Zheng H."/>
            <person name="Allen L.Z."/>
            <person name="Kuo A."/>
            <person name="Grigoriev I.V."/>
            <person name="Allen A.E."/>
            <person name="Hazlebeck D."/>
            <person name="Allen E.E."/>
        </authorList>
    </citation>
    <scope>NUCLEOTIDE SEQUENCE</scope>
    <source>
        <strain evidence="3">Hildebrandi</strain>
    </source>
</reference>
<dbReference type="OrthoDB" id="2156279at2759"/>
<keyword evidence="4" id="KW-1185">Reference proteome</keyword>
<reference evidence="3" key="2">
    <citation type="submission" date="2021-04" db="EMBL/GenBank/DDBJ databases">
        <authorList>
            <person name="Podell S."/>
        </authorList>
    </citation>
    <scope>NUCLEOTIDE SEQUENCE</scope>
    <source>
        <strain evidence="3">Hildebrandi</strain>
    </source>
</reference>
<organism evidence="3 4">
    <name type="scientific">Nitzschia inconspicua</name>
    <dbReference type="NCBI Taxonomy" id="303405"/>
    <lineage>
        <taxon>Eukaryota</taxon>
        <taxon>Sar</taxon>
        <taxon>Stramenopiles</taxon>
        <taxon>Ochrophyta</taxon>
        <taxon>Bacillariophyta</taxon>
        <taxon>Bacillariophyceae</taxon>
        <taxon>Bacillariophycidae</taxon>
        <taxon>Bacillariales</taxon>
        <taxon>Bacillariaceae</taxon>
        <taxon>Nitzschia</taxon>
    </lineage>
</organism>
<name>A0A9K3KTW3_9STRA</name>
<protein>
    <submittedName>
        <fullName evidence="3">Uncharacterized protein</fullName>
    </submittedName>
</protein>
<comment type="caution">
    <text evidence="3">The sequence shown here is derived from an EMBL/GenBank/DDBJ whole genome shotgun (WGS) entry which is preliminary data.</text>
</comment>
<sequence length="453" mass="51802">MAAAKLQTNGNDGIIDETSSDSSAGDDAVGTPLASREGSDMDLTGLLNADDDNQQPKRKSLKDRAKIPLTFYVVLANVAALQYTAGIWRLESLKDWTNSMITAGYSARDAMVYLRDMMEAVYRGKVDDWKEVGFVSVVTFMIACTLYVLIVAPFRAGFWTGPRTSKHKIHRYMGMAYLIQYFAAWIEFYRYSNNYDVKDSVLPHFIAINGLIQGWSAFFSFKVLPDLDDPGYYSDQAVASRTFVHENIFFTLLATWGSVYYNETWRDNIQSTVFGQIMEAVWVFFPYVLVRPFFPTTSFSSAGSGRRSRSERNETFYRYGTLAVKFFYLWAKYFLGFMVNSLWLLKAATPEQSKFLKGMFLLNLGTVSIAIFLHTLRFKKVLPAKLTFSIYLLQIYATFSAIPLAFDLFASHKAMCGMQLLGILANMTRKRWVHAAWCCLMLYLVKFRQDLEW</sequence>
<evidence type="ECO:0000256" key="2">
    <source>
        <dbReference type="SAM" id="Phobius"/>
    </source>
</evidence>
<evidence type="ECO:0000256" key="1">
    <source>
        <dbReference type="SAM" id="MobiDB-lite"/>
    </source>
</evidence>
<feature type="transmembrane region" description="Helical" evidence="2">
    <location>
        <begin position="172"/>
        <end position="189"/>
    </location>
</feature>
<feature type="transmembrane region" description="Helical" evidence="2">
    <location>
        <begin position="388"/>
        <end position="411"/>
    </location>
</feature>
<dbReference type="Proteomes" id="UP000693970">
    <property type="component" value="Unassembled WGS sequence"/>
</dbReference>
<evidence type="ECO:0000313" key="4">
    <source>
        <dbReference type="Proteomes" id="UP000693970"/>
    </source>
</evidence>
<keyword evidence="2" id="KW-0812">Transmembrane</keyword>
<keyword evidence="2" id="KW-0472">Membrane</keyword>
<feature type="compositionally biased region" description="Low complexity" evidence="1">
    <location>
        <begin position="20"/>
        <end position="31"/>
    </location>
</feature>
<feature type="transmembrane region" description="Helical" evidence="2">
    <location>
        <begin position="273"/>
        <end position="294"/>
    </location>
</feature>
<feature type="transmembrane region" description="Helical" evidence="2">
    <location>
        <begin position="242"/>
        <end position="261"/>
    </location>
</feature>
<dbReference type="AlphaFoldDB" id="A0A9K3KTW3"/>